<evidence type="ECO:0000256" key="1">
    <source>
        <dbReference type="ARBA" id="ARBA00001933"/>
    </source>
</evidence>
<dbReference type="PANTHER" id="PTHR11482">
    <property type="entry name" value="ARGININE/DIAMINOPIMELATE/ORNITHINE DECARBOXYLASE"/>
    <property type="match status" value="1"/>
</dbReference>
<dbReference type="GO" id="GO:0005737">
    <property type="term" value="C:cytoplasm"/>
    <property type="evidence" value="ECO:0007669"/>
    <property type="project" value="TreeGrafter"/>
</dbReference>
<dbReference type="Gene3D" id="3.20.20.10">
    <property type="entry name" value="Alanine racemase"/>
    <property type="match status" value="1"/>
</dbReference>
<dbReference type="PROSITE" id="PS00878">
    <property type="entry name" value="ODR_DC_2_1"/>
    <property type="match status" value="1"/>
</dbReference>
<evidence type="ECO:0000256" key="6">
    <source>
        <dbReference type="ARBA" id="ARBA00034138"/>
    </source>
</evidence>
<feature type="modified residue" description="N6-(pyridoxal phosphate)lysine" evidence="8">
    <location>
        <position position="52"/>
    </location>
</feature>
<dbReference type="InterPro" id="IPR000183">
    <property type="entry name" value="Orn/DAP/Arg_de-COase"/>
</dbReference>
<dbReference type="Pfam" id="PF02784">
    <property type="entry name" value="Orn_Arg_deC_N"/>
    <property type="match status" value="1"/>
</dbReference>
<comment type="pathway">
    <text evidence="5">Amine and polyamine biosynthesis; putrescine biosynthesis via L-ornithine pathway; putrescine from L-ornithine: step 1/1.</text>
</comment>
<evidence type="ECO:0000256" key="5">
    <source>
        <dbReference type="ARBA" id="ARBA00034115"/>
    </source>
</evidence>
<dbReference type="EC" id="4.1.1.17" evidence="6"/>
<dbReference type="InterPro" id="IPR029066">
    <property type="entry name" value="PLP-binding_barrel"/>
</dbReference>
<dbReference type="SUPFAM" id="SSF51419">
    <property type="entry name" value="PLP-binding barrel"/>
    <property type="match status" value="1"/>
</dbReference>
<keyword evidence="4" id="KW-0456">Lyase</keyword>
<dbReference type="InterPro" id="IPR022644">
    <property type="entry name" value="De-COase2_N"/>
</dbReference>
<dbReference type="InterPro" id="IPR009006">
    <property type="entry name" value="Ala_racemase/Decarboxylase_C"/>
</dbReference>
<dbReference type="RefSeq" id="WP_051487910.1">
    <property type="nucleotide sequence ID" value="NZ_AQQW01000015.1"/>
</dbReference>
<dbReference type="PATRIC" id="fig|1317118.6.peg.3783"/>
<feature type="domain" description="Orn/DAP/Arg decarboxylase 2 C-terminal" evidence="10">
    <location>
        <begin position="260"/>
        <end position="350"/>
    </location>
</feature>
<sequence length="376" mass="39187">MSHTRPAPADPVADLVRRAPDRPVLYFEPAALHAAAARFRAGFPGEVTYAVKANPAPEVVETLAAAGLAAFDVASPAEMTLVRGIAPGAVLHYHNPIRSTAEIAEGLRHGARSWSVDRPGELRKLDGLPTGTEIAVRLKLPVPGAAYDFGSKFGAVPAEAAELLRAVAARGFTPSLTFHPGTQCPDGAAWARYIHAAADVARAAGVTLHRLNVGGGFPSRRDAAAPDLEAIFRAIAEATAAAFDRRPALVCEPGRALVADAVTLALRVKAAEDDTVFLNDGVYGALGEWRDLPAPGRIGVHGPDGKPRSGTARERIVFGPTCDSVDRLPTTLPLPEDLCEGDWLVVPGMGAYAGALVTGFNGYGARDVVTLSTPAG</sequence>
<dbReference type="GO" id="GO:0033387">
    <property type="term" value="P:putrescine biosynthetic process from arginine, via ornithine"/>
    <property type="evidence" value="ECO:0007669"/>
    <property type="project" value="TreeGrafter"/>
</dbReference>
<gene>
    <name evidence="12" type="ORF">ATO8_18470</name>
</gene>
<organism evidence="12 13">
    <name type="scientific">Roseivivax marinus</name>
    <dbReference type="NCBI Taxonomy" id="1379903"/>
    <lineage>
        <taxon>Bacteria</taxon>
        <taxon>Pseudomonadati</taxon>
        <taxon>Pseudomonadota</taxon>
        <taxon>Alphaproteobacteria</taxon>
        <taxon>Rhodobacterales</taxon>
        <taxon>Roseobacteraceae</taxon>
        <taxon>Roseivivax</taxon>
    </lineage>
</organism>
<comment type="catalytic activity">
    <reaction evidence="7">
        <text>L-ornithine + H(+) = putrescine + CO2</text>
        <dbReference type="Rhea" id="RHEA:22964"/>
        <dbReference type="ChEBI" id="CHEBI:15378"/>
        <dbReference type="ChEBI" id="CHEBI:16526"/>
        <dbReference type="ChEBI" id="CHEBI:46911"/>
        <dbReference type="ChEBI" id="CHEBI:326268"/>
        <dbReference type="EC" id="4.1.1.17"/>
    </reaction>
</comment>
<comment type="cofactor">
    <cofactor evidence="1 8">
        <name>pyridoxal 5'-phosphate</name>
        <dbReference type="ChEBI" id="CHEBI:597326"/>
    </cofactor>
</comment>
<feature type="domain" description="Orn/DAP/Arg decarboxylase 2 N-terminal" evidence="11">
    <location>
        <begin position="35"/>
        <end position="259"/>
    </location>
</feature>
<proteinExistence type="inferred from homology"/>
<dbReference type="Pfam" id="PF00278">
    <property type="entry name" value="Orn_DAP_Arg_deC"/>
    <property type="match status" value="1"/>
</dbReference>
<accession>W4HG89</accession>
<evidence type="ECO:0000313" key="13">
    <source>
        <dbReference type="Proteomes" id="UP000019063"/>
    </source>
</evidence>
<protein>
    <recommendedName>
        <fullName evidence="6">ornithine decarboxylase</fullName>
        <ecNumber evidence="6">4.1.1.17</ecNumber>
    </recommendedName>
</protein>
<dbReference type="PRINTS" id="PR01179">
    <property type="entry name" value="ODADCRBXLASE"/>
</dbReference>
<comment type="similarity">
    <text evidence="2 9">Belongs to the Orn/Lys/Arg decarboxylase class-II family.</text>
</comment>
<evidence type="ECO:0000256" key="9">
    <source>
        <dbReference type="RuleBase" id="RU003737"/>
    </source>
</evidence>
<dbReference type="InterPro" id="IPR022643">
    <property type="entry name" value="De-COase2_C"/>
</dbReference>
<reference evidence="12 13" key="1">
    <citation type="journal article" date="2014" name="Antonie Van Leeuwenhoek">
        <title>Roseivivax atlanticus sp. nov., isolated from surface seawater of the Atlantic Ocean.</title>
        <authorList>
            <person name="Li G."/>
            <person name="Lai Q."/>
            <person name="Liu X."/>
            <person name="Sun F."/>
            <person name="Shao Z."/>
        </authorList>
    </citation>
    <scope>NUCLEOTIDE SEQUENCE [LARGE SCALE GENOMIC DNA]</scope>
    <source>
        <strain evidence="12 13">22II-s10s</strain>
    </source>
</reference>
<dbReference type="EMBL" id="AQQW01000015">
    <property type="protein sequence ID" value="ETW11166.1"/>
    <property type="molecule type" value="Genomic_DNA"/>
</dbReference>
<dbReference type="STRING" id="1379903.ATO8_18470"/>
<dbReference type="SUPFAM" id="SSF50621">
    <property type="entry name" value="Alanine racemase C-terminal domain-like"/>
    <property type="match status" value="1"/>
</dbReference>
<dbReference type="Gene3D" id="2.40.37.10">
    <property type="entry name" value="Lyase, Ornithine Decarboxylase, Chain A, domain 1"/>
    <property type="match status" value="1"/>
</dbReference>
<dbReference type="PRINTS" id="PR01182">
    <property type="entry name" value="ORNDCRBXLASE"/>
</dbReference>
<dbReference type="InterPro" id="IPR002433">
    <property type="entry name" value="Orn_de-COase"/>
</dbReference>
<dbReference type="AlphaFoldDB" id="W4HG89"/>
<evidence type="ECO:0000256" key="4">
    <source>
        <dbReference type="ARBA" id="ARBA00023239"/>
    </source>
</evidence>
<evidence type="ECO:0000259" key="11">
    <source>
        <dbReference type="Pfam" id="PF02784"/>
    </source>
</evidence>
<dbReference type="InterPro" id="IPR022653">
    <property type="entry name" value="De-COase2_pyr-phos_BS"/>
</dbReference>
<comment type="caution">
    <text evidence="12">The sequence shown here is derived from an EMBL/GenBank/DDBJ whole genome shotgun (WGS) entry which is preliminary data.</text>
</comment>
<dbReference type="Proteomes" id="UP000019063">
    <property type="component" value="Unassembled WGS sequence"/>
</dbReference>
<name>W4HG89_9RHOB</name>
<keyword evidence="3 8" id="KW-0663">Pyridoxal phosphate</keyword>
<evidence type="ECO:0000313" key="12">
    <source>
        <dbReference type="EMBL" id="ETW11166.1"/>
    </source>
</evidence>
<dbReference type="eggNOG" id="COG0019">
    <property type="taxonomic scope" value="Bacteria"/>
</dbReference>
<dbReference type="GO" id="GO:0004586">
    <property type="term" value="F:ornithine decarboxylase activity"/>
    <property type="evidence" value="ECO:0007669"/>
    <property type="project" value="UniProtKB-EC"/>
</dbReference>
<evidence type="ECO:0000256" key="2">
    <source>
        <dbReference type="ARBA" id="ARBA00008872"/>
    </source>
</evidence>
<evidence type="ECO:0000256" key="3">
    <source>
        <dbReference type="ARBA" id="ARBA00022898"/>
    </source>
</evidence>
<dbReference type="PANTHER" id="PTHR11482:SF6">
    <property type="entry name" value="ORNITHINE DECARBOXYLASE 1-RELATED"/>
    <property type="match status" value="1"/>
</dbReference>
<evidence type="ECO:0000256" key="7">
    <source>
        <dbReference type="ARBA" id="ARBA00049127"/>
    </source>
</evidence>
<feature type="active site" description="Proton donor" evidence="8">
    <location>
        <position position="322"/>
    </location>
</feature>
<evidence type="ECO:0000256" key="8">
    <source>
        <dbReference type="PIRSR" id="PIRSR600183-50"/>
    </source>
</evidence>
<keyword evidence="13" id="KW-1185">Reference proteome</keyword>
<evidence type="ECO:0000259" key="10">
    <source>
        <dbReference type="Pfam" id="PF00278"/>
    </source>
</evidence>